<evidence type="ECO:0000256" key="7">
    <source>
        <dbReference type="SAM" id="Phobius"/>
    </source>
</evidence>
<protein>
    <submittedName>
        <fullName evidence="9">Acyltransferase family protein</fullName>
    </submittedName>
</protein>
<feature type="transmembrane region" description="Helical" evidence="7">
    <location>
        <begin position="101"/>
        <end position="119"/>
    </location>
</feature>
<evidence type="ECO:0000313" key="10">
    <source>
        <dbReference type="Proteomes" id="UP001139168"/>
    </source>
</evidence>
<evidence type="ECO:0000256" key="1">
    <source>
        <dbReference type="ARBA" id="ARBA00004651"/>
    </source>
</evidence>
<keyword evidence="9" id="KW-0012">Acyltransferase</keyword>
<name>A0ABS8GJ25_9MICC</name>
<keyword evidence="4 7" id="KW-0812">Transmembrane</keyword>
<dbReference type="Proteomes" id="UP001139168">
    <property type="component" value="Unassembled WGS sequence"/>
</dbReference>
<dbReference type="InterPro" id="IPR002656">
    <property type="entry name" value="Acyl_transf_3_dom"/>
</dbReference>
<feature type="transmembrane region" description="Helical" evidence="7">
    <location>
        <begin position="71"/>
        <end position="89"/>
    </location>
</feature>
<gene>
    <name evidence="9" type="ORF">LJ752_10985</name>
</gene>
<reference evidence="9" key="1">
    <citation type="submission" date="2021-10" db="EMBL/GenBank/DDBJ databases">
        <title>Novel species in genus Arthrobacter.</title>
        <authorList>
            <person name="Liu Y."/>
        </authorList>
    </citation>
    <scope>NUCLEOTIDE SEQUENCE</scope>
    <source>
        <strain evidence="9">Zg-Y786</strain>
    </source>
</reference>
<keyword evidence="10" id="KW-1185">Reference proteome</keyword>
<comment type="caution">
    <text evidence="9">The sequence shown here is derived from an EMBL/GenBank/DDBJ whole genome shotgun (WGS) entry which is preliminary data.</text>
</comment>
<dbReference type="GO" id="GO:0016746">
    <property type="term" value="F:acyltransferase activity"/>
    <property type="evidence" value="ECO:0007669"/>
    <property type="project" value="UniProtKB-KW"/>
</dbReference>
<organism evidence="9 10">
    <name type="scientific">Arthrobacter gengyunqii</name>
    <dbReference type="NCBI Taxonomy" id="2886940"/>
    <lineage>
        <taxon>Bacteria</taxon>
        <taxon>Bacillati</taxon>
        <taxon>Actinomycetota</taxon>
        <taxon>Actinomycetes</taxon>
        <taxon>Micrococcales</taxon>
        <taxon>Micrococcaceae</taxon>
        <taxon>Arthrobacter</taxon>
    </lineage>
</organism>
<evidence type="ECO:0000256" key="5">
    <source>
        <dbReference type="ARBA" id="ARBA00022989"/>
    </source>
</evidence>
<feature type="transmembrane region" description="Helical" evidence="7">
    <location>
        <begin position="244"/>
        <end position="263"/>
    </location>
</feature>
<evidence type="ECO:0000256" key="2">
    <source>
        <dbReference type="ARBA" id="ARBA00007400"/>
    </source>
</evidence>
<keyword evidence="5 7" id="KW-1133">Transmembrane helix</keyword>
<feature type="transmembrane region" description="Helical" evidence="7">
    <location>
        <begin position="29"/>
        <end position="51"/>
    </location>
</feature>
<keyword evidence="3" id="KW-1003">Cell membrane</keyword>
<dbReference type="PANTHER" id="PTHR40074">
    <property type="entry name" value="O-ACETYLTRANSFERASE WECH"/>
    <property type="match status" value="1"/>
</dbReference>
<evidence type="ECO:0000259" key="8">
    <source>
        <dbReference type="Pfam" id="PF01757"/>
    </source>
</evidence>
<keyword evidence="6 7" id="KW-0472">Membrane</keyword>
<keyword evidence="9" id="KW-0808">Transferase</keyword>
<dbReference type="Pfam" id="PF01757">
    <property type="entry name" value="Acyl_transf_3"/>
    <property type="match status" value="1"/>
</dbReference>
<evidence type="ECO:0000313" key="9">
    <source>
        <dbReference type="EMBL" id="MCC3266565.1"/>
    </source>
</evidence>
<feature type="transmembrane region" description="Helical" evidence="7">
    <location>
        <begin position="164"/>
        <end position="184"/>
    </location>
</feature>
<comment type="subcellular location">
    <subcellularLocation>
        <location evidence="1">Cell membrane</location>
        <topology evidence="1">Multi-pass membrane protein</topology>
    </subcellularLocation>
</comment>
<feature type="transmembrane region" description="Helical" evidence="7">
    <location>
        <begin position="139"/>
        <end position="157"/>
    </location>
</feature>
<accession>A0ABS8GJ25</accession>
<dbReference type="EMBL" id="JAJFZQ010000006">
    <property type="protein sequence ID" value="MCC3266565.1"/>
    <property type="molecule type" value="Genomic_DNA"/>
</dbReference>
<feature type="domain" description="Acyltransferase 3" evidence="8">
    <location>
        <begin position="25"/>
        <end position="319"/>
    </location>
</feature>
<sequence length="356" mass="39716">MTDGKPANHRAASVGIAQTLPERLPWPDLARGICVILVVAMHIYEVHYTAWLADAPLSKAWDIVVSAAQPIRMPLFFLISGYLCANSIYRPWRAVMRKRIFSIVYLYYVWLGLYAFVAFGETLAQEVAFTPEAFIRQLFWPSTSLWYLYGLVAYFLIARATSRIPPWALILITAVISVAGTTAFDGTLQYLSRCLFFFVIGCRWPQIVRTITINAHWRTATAALAGYAVACIFALWAGQKTLGVAMVTSIVGLYLALQLATLIGPHKISKPFQFIGRNTLAIFVLHPILLKTINLIFEANPSIVSWIRAQTLIAASYPLMLTASLVTLCLLIEKGATTCHAAFLFRMPQHPTTQLK</sequence>
<proteinExistence type="inferred from homology"/>
<evidence type="ECO:0000256" key="3">
    <source>
        <dbReference type="ARBA" id="ARBA00022475"/>
    </source>
</evidence>
<dbReference type="RefSeq" id="WP_227891381.1">
    <property type="nucleotide sequence ID" value="NZ_JAJFZQ010000006.1"/>
</dbReference>
<feature type="transmembrane region" description="Helical" evidence="7">
    <location>
        <begin position="309"/>
        <end position="332"/>
    </location>
</feature>
<dbReference type="PANTHER" id="PTHR40074:SF4">
    <property type="entry name" value="INNER MEMBRANE PROTEIN YCFT"/>
    <property type="match status" value="1"/>
</dbReference>
<evidence type="ECO:0000256" key="4">
    <source>
        <dbReference type="ARBA" id="ARBA00022692"/>
    </source>
</evidence>
<comment type="similarity">
    <text evidence="2">Belongs to the acyltransferase 3 family.</text>
</comment>
<feature type="transmembrane region" description="Helical" evidence="7">
    <location>
        <begin position="220"/>
        <end position="238"/>
    </location>
</feature>
<evidence type="ECO:0000256" key="6">
    <source>
        <dbReference type="ARBA" id="ARBA00023136"/>
    </source>
</evidence>